<comment type="caution">
    <text evidence="1">The sequence shown here is derived from an EMBL/GenBank/DDBJ whole genome shotgun (WGS) entry which is preliminary data.</text>
</comment>
<reference evidence="1 2" key="1">
    <citation type="submission" date="2024-08" db="EMBL/GenBank/DDBJ databases">
        <title>Clostridium lapicellarii sp. nov., and Clostridium renhuaiense sp. nov., two species isolated from the mud in a fermentation cellar used for producing sauce-flavour Chinese liquors.</title>
        <authorList>
            <person name="Yang F."/>
            <person name="Wang H."/>
            <person name="Chen L.Q."/>
            <person name="Zhou N."/>
            <person name="Lu J.J."/>
            <person name="Pu X.X."/>
            <person name="Wan B."/>
            <person name="Wang L."/>
            <person name="Liu S.J."/>
        </authorList>
    </citation>
    <scope>NUCLEOTIDE SEQUENCE [LARGE SCALE GENOMIC DNA]</scope>
    <source>
        <strain evidence="1 2">MT-5</strain>
    </source>
</reference>
<name>A0ABV4BMS9_9CLOT</name>
<protein>
    <submittedName>
        <fullName evidence="1">Uncharacterized protein</fullName>
    </submittedName>
</protein>
<accession>A0ABV4BMS9</accession>
<organism evidence="1 2">
    <name type="scientific">Clostridium moutaii</name>
    <dbReference type="NCBI Taxonomy" id="3240932"/>
    <lineage>
        <taxon>Bacteria</taxon>
        <taxon>Bacillati</taxon>
        <taxon>Bacillota</taxon>
        <taxon>Clostridia</taxon>
        <taxon>Eubacteriales</taxon>
        <taxon>Clostridiaceae</taxon>
        <taxon>Clostridium</taxon>
    </lineage>
</organism>
<dbReference type="RefSeq" id="WP_369703974.1">
    <property type="nucleotide sequence ID" value="NZ_JBGEWD010000006.1"/>
</dbReference>
<dbReference type="EMBL" id="JBGEWD010000006">
    <property type="protein sequence ID" value="MEY8000083.1"/>
    <property type="molecule type" value="Genomic_DNA"/>
</dbReference>
<evidence type="ECO:0000313" key="1">
    <source>
        <dbReference type="EMBL" id="MEY8000083.1"/>
    </source>
</evidence>
<dbReference type="Proteomes" id="UP001564657">
    <property type="component" value="Unassembled WGS sequence"/>
</dbReference>
<gene>
    <name evidence="1" type="ORF">AB8U03_07705</name>
</gene>
<proteinExistence type="predicted"/>
<sequence>MANEKKINQMILGLLSPESLIGIGHIGIQLQHLKECEIGKL</sequence>
<evidence type="ECO:0000313" key="2">
    <source>
        <dbReference type="Proteomes" id="UP001564657"/>
    </source>
</evidence>
<keyword evidence="2" id="KW-1185">Reference proteome</keyword>